<dbReference type="EMBL" id="QQRQ01000003">
    <property type="protein sequence ID" value="RFT07335.1"/>
    <property type="molecule type" value="Genomic_DNA"/>
</dbReference>
<keyword evidence="3" id="KW-1185">Reference proteome</keyword>
<evidence type="ECO:0008006" key="4">
    <source>
        <dbReference type="Google" id="ProtNLM"/>
    </source>
</evidence>
<accession>A0A3E2B5Q3</accession>
<proteinExistence type="predicted"/>
<sequence length="232" mass="25197">MVKIFYYELRRLLGNRFTVGLLLVALLYGYWTMRGEILLGIANTAPFSPWSFGAYLAEMMPLLLVALLCFLSILTSDTGKRVEVLIAATPLSQAVHCRIRYTAVTVAFLVVTAVPVVYAVGFYGIIFGAIDWNTLLLPLVITVFPPFLLVMGTGLWLGRVHHRLLMALVAVVLLLAVVPVPSWMDLYGGTFFSSYPDSLGVLDPPFQLPASVIAGKVTVSALGAGFVADAAR</sequence>
<keyword evidence="1" id="KW-0472">Membrane</keyword>
<feature type="transmembrane region" description="Helical" evidence="1">
    <location>
        <begin position="106"/>
        <end position="130"/>
    </location>
</feature>
<keyword evidence="1" id="KW-1133">Transmembrane helix</keyword>
<evidence type="ECO:0000256" key="1">
    <source>
        <dbReference type="SAM" id="Phobius"/>
    </source>
</evidence>
<dbReference type="Proteomes" id="UP000260649">
    <property type="component" value="Unassembled WGS sequence"/>
</dbReference>
<feature type="transmembrane region" description="Helical" evidence="1">
    <location>
        <begin position="164"/>
        <end position="186"/>
    </location>
</feature>
<gene>
    <name evidence="2" type="ORF">DV520_03205</name>
</gene>
<dbReference type="AlphaFoldDB" id="A0A3E2B5Q3"/>
<comment type="caution">
    <text evidence="2">The sequence shown here is derived from an EMBL/GenBank/DDBJ whole genome shotgun (WGS) entry which is preliminary data.</text>
</comment>
<organism evidence="2 3">
    <name type="scientific">Evtepia gabavorous</name>
    <dbReference type="NCBI Taxonomy" id="2211183"/>
    <lineage>
        <taxon>Bacteria</taxon>
        <taxon>Bacillati</taxon>
        <taxon>Bacillota</taxon>
        <taxon>Clostridia</taxon>
        <taxon>Eubacteriales</taxon>
        <taxon>Evtepia</taxon>
    </lineage>
</organism>
<feature type="transmembrane region" description="Helical" evidence="1">
    <location>
        <begin position="136"/>
        <end position="157"/>
    </location>
</feature>
<evidence type="ECO:0000313" key="3">
    <source>
        <dbReference type="Proteomes" id="UP000260649"/>
    </source>
</evidence>
<dbReference type="GeneID" id="97994750"/>
<dbReference type="OrthoDB" id="1708260at2"/>
<feature type="transmembrane region" description="Helical" evidence="1">
    <location>
        <begin position="52"/>
        <end position="74"/>
    </location>
</feature>
<evidence type="ECO:0000313" key="2">
    <source>
        <dbReference type="EMBL" id="RFT07335.1"/>
    </source>
</evidence>
<name>A0A3E2B5Q3_9FIRM</name>
<feature type="transmembrane region" description="Helical" evidence="1">
    <location>
        <begin position="12"/>
        <end position="32"/>
    </location>
</feature>
<feature type="transmembrane region" description="Helical" evidence="1">
    <location>
        <begin position="206"/>
        <end position="228"/>
    </location>
</feature>
<protein>
    <recommendedName>
        <fullName evidence="4">ABC transporter permease</fullName>
    </recommendedName>
</protein>
<keyword evidence="1" id="KW-0812">Transmembrane</keyword>
<dbReference type="RefSeq" id="WP_117141773.1">
    <property type="nucleotide sequence ID" value="NZ_CAKXKJ010000002.1"/>
</dbReference>
<reference evidence="2 3" key="1">
    <citation type="submission" date="2018-07" db="EMBL/GenBank/DDBJ databases">
        <title>GABA Modulating Bacteria of the Human Gut Microbiota.</title>
        <authorList>
            <person name="Strandwitz P."/>
            <person name="Kim K.H."/>
            <person name="Terekhova D."/>
            <person name="Liu J.K."/>
            <person name="Sharma A."/>
            <person name="Levering J."/>
            <person name="Mcdonald D."/>
            <person name="Dietrich D."/>
            <person name="Ramadhar T.R."/>
            <person name="Lekbua A."/>
            <person name="Mroue N."/>
            <person name="Liston C."/>
            <person name="Stewart E.J."/>
            <person name="Dubin M.J."/>
            <person name="Zengler K."/>
            <person name="Knight R."/>
            <person name="Gilbert J.A."/>
            <person name="Clardy J."/>
            <person name="Lewis K."/>
        </authorList>
    </citation>
    <scope>NUCLEOTIDE SEQUENCE [LARGE SCALE GENOMIC DNA]</scope>
    <source>
        <strain evidence="2 3">KLE1738</strain>
    </source>
</reference>